<feature type="domain" description="Rhamnogalacturonase A/B/Epimerase-like pectate lyase" evidence="2">
    <location>
        <begin position="63"/>
        <end position="242"/>
    </location>
</feature>
<reference evidence="3 4" key="1">
    <citation type="submission" date="2017-06" db="EMBL/GenBank/DDBJ databases">
        <title>Complete genome sequence of Nitrospirillum amazonense strain CBAmC, an endophytic nitrogen-fixing and plant growth-promoting bacterium, isolated from sugarcane.</title>
        <authorList>
            <person name="Schwab S."/>
            <person name="dos Santos Teixeira K.R."/>
            <person name="Simoes Araujo J.L."/>
            <person name="Soares Vidal M."/>
            <person name="Borges de Freitas H.R."/>
            <person name="Rivello Crivelaro A.L."/>
            <person name="Bueno de Camargo Nunes A."/>
            <person name="dos Santos C.M."/>
            <person name="Palmeira da Silva Rosa D."/>
            <person name="da Silva Padilha D."/>
            <person name="da Silva E."/>
            <person name="Araujo Terra L."/>
            <person name="Soares Mendes V."/>
            <person name="Farinelli L."/>
            <person name="Magalhaes Cruz L."/>
            <person name="Baldani J.I."/>
        </authorList>
    </citation>
    <scope>NUCLEOTIDE SEQUENCE [LARGE SCALE GENOMIC DNA]</scope>
    <source>
        <strain evidence="3 4">CBAmC</strain>
    </source>
</reference>
<dbReference type="SUPFAM" id="SSF51126">
    <property type="entry name" value="Pectin lyase-like"/>
    <property type="match status" value="1"/>
</dbReference>
<dbReference type="RefSeq" id="WP_088875480.1">
    <property type="nucleotide sequence ID" value="NZ_CP022113.1"/>
</dbReference>
<dbReference type="InterPro" id="IPR024535">
    <property type="entry name" value="RHGA/B-epi-like_pectate_lyase"/>
</dbReference>
<evidence type="ECO:0000259" key="2">
    <source>
        <dbReference type="Pfam" id="PF12708"/>
    </source>
</evidence>
<protein>
    <recommendedName>
        <fullName evidence="2">Rhamnogalacturonase A/B/Epimerase-like pectate lyase domain-containing protein</fullName>
    </recommendedName>
</protein>
<keyword evidence="4" id="KW-1185">Reference proteome</keyword>
<organism evidence="3 4">
    <name type="scientific">Nitrospirillum viridazoti CBAmc</name>
    <dbReference type="NCBI Taxonomy" id="1441467"/>
    <lineage>
        <taxon>Bacteria</taxon>
        <taxon>Pseudomonadati</taxon>
        <taxon>Pseudomonadota</taxon>
        <taxon>Alphaproteobacteria</taxon>
        <taxon>Rhodospirillales</taxon>
        <taxon>Azospirillaceae</taxon>
        <taxon>Nitrospirillum</taxon>
        <taxon>Nitrospirillum viridazoti</taxon>
    </lineage>
</organism>
<dbReference type="Proteomes" id="UP000197153">
    <property type="component" value="Chromosome 4"/>
</dbReference>
<dbReference type="KEGG" id="nao:Y958_29445"/>
<dbReference type="InterPro" id="IPR012334">
    <property type="entry name" value="Pectin_lyas_fold"/>
</dbReference>
<evidence type="ECO:0000313" key="3">
    <source>
        <dbReference type="EMBL" id="ASG25096.1"/>
    </source>
</evidence>
<gene>
    <name evidence="3" type="ORF">Y958_29445</name>
</gene>
<proteinExistence type="predicted"/>
<evidence type="ECO:0000313" key="4">
    <source>
        <dbReference type="Proteomes" id="UP000197153"/>
    </source>
</evidence>
<dbReference type="EMBL" id="CP022113">
    <property type="protein sequence ID" value="ASG25096.1"/>
    <property type="molecule type" value="Genomic_DNA"/>
</dbReference>
<dbReference type="Pfam" id="PF12708">
    <property type="entry name" value="Pect-lyase_RHGA_epim"/>
    <property type="match status" value="1"/>
</dbReference>
<keyword evidence="1" id="KW-0732">Signal</keyword>
<dbReference type="InterPro" id="IPR011050">
    <property type="entry name" value="Pectin_lyase_fold/virulence"/>
</dbReference>
<feature type="chain" id="PRO_5012151112" description="Rhamnogalacturonase A/B/Epimerase-like pectate lyase domain-containing protein" evidence="1">
    <location>
        <begin position="25"/>
        <end position="554"/>
    </location>
</feature>
<feature type="signal peptide" evidence="1">
    <location>
        <begin position="1"/>
        <end position="24"/>
    </location>
</feature>
<evidence type="ECO:0000256" key="1">
    <source>
        <dbReference type="SAM" id="SignalP"/>
    </source>
</evidence>
<dbReference type="Gene3D" id="2.160.20.10">
    <property type="entry name" value="Single-stranded right-handed beta-helix, Pectin lyase-like"/>
    <property type="match status" value="1"/>
</dbReference>
<accession>A0A248K2V7</accession>
<dbReference type="AlphaFoldDB" id="A0A248K2V7"/>
<name>A0A248K2V7_9PROT</name>
<sequence length="554" mass="58693">MKPSRAVAITALIMIAAPALGAQALETPLAKSAEATRQDGGATPIGEAAAMMSRRLPYTYLADYGVVCDGAKDNAAAIAAAIAARPGTAMIWPAGHCRWSGTIKLKGTGTQWIGQGRMITFLEPTSETGDEVFVGDDAKPGSVVSTYTYVFRDFTIFPAVTKTSGYTFHLKNAMDVFFLNVDTNNDLLAAYGGGNRHYSGIFADYSGGLHLENVQVRAQQDGLRLAHSVDTLIHLTNLRFNHIALHFTGGAEGFTCSQSTMSESFHDFYVDNSDDPNTPNKGATFGEGCFFDTSKSDNIVINTPLGGLTQWQWVGSSIATQGGNGVHVVSAPNSSALVFTNTFIGSTSSGTHSGIRTEDPSTQIILNGHSTLTANTAYGIEQAYPRILPNPVIISNDVLWAIGPGHGNQIANTNFPYNKVMTLVGKSVDGGTVTLTTDGSGAAKPTNMIWLPDNAALSYDVQMNCRSATTPDYAYWRFGGYATRADGPSTFAIRYTTKKEADSGPAGQLSASDAGKKWRLGIGNDTKNGGIAFSFAGSRNLTVSCMALVTTIEN</sequence>